<keyword evidence="3" id="KW-1185">Reference proteome</keyword>
<feature type="transmembrane region" description="Helical" evidence="1">
    <location>
        <begin position="94"/>
        <end position="114"/>
    </location>
</feature>
<name>A0AAX1MY84_9BACT</name>
<keyword evidence="1" id="KW-0472">Membrane</keyword>
<sequence length="270" mass="31668">MPIPIAHPMAVLPMFRYSHILSVSALIIGSMVPDFEHFLELRVSDKTGHTILGVFIYDLPVGIIIYYINKWYLKPMLKIVSPIRFRQFYHPVKRYTFLQIVLSLLIGIATHFLLDAITGEEGYFVKDLPYLFTEVQVTSSVRMNIHLIIWIFVSIFGAMNCFWMMFIAFDYKKTVARFRLHYWSIQYFVEVFLLTVVICILRYFLMGNPYILWNWGIVIGGATFFSFTLISMRWKFAQRGYFGMPKFLSNYKGVAFYTQENKKGSSPELP</sequence>
<feature type="transmembrane region" description="Helical" evidence="1">
    <location>
        <begin position="51"/>
        <end position="73"/>
    </location>
</feature>
<dbReference type="AlphaFoldDB" id="A0AAX1MY84"/>
<feature type="transmembrane region" description="Helical" evidence="1">
    <location>
        <begin position="147"/>
        <end position="168"/>
    </location>
</feature>
<dbReference type="EMBL" id="CP076132">
    <property type="protein sequence ID" value="QWG00214.1"/>
    <property type="molecule type" value="Genomic_DNA"/>
</dbReference>
<proteinExistence type="predicted"/>
<dbReference type="KEGG" id="fya:KMW28_11180"/>
<keyword evidence="1" id="KW-0812">Transmembrane</keyword>
<reference evidence="2 3" key="1">
    <citation type="submission" date="2021-05" db="EMBL/GenBank/DDBJ databases">
        <title>Comparative genomic studies on the polysaccharide-degrading batcterial strains of the Flammeovirga genus.</title>
        <authorList>
            <person name="Zewei F."/>
            <person name="Zheng Z."/>
            <person name="Yu L."/>
            <person name="Ruyue G."/>
            <person name="Yanhong M."/>
            <person name="Yuanyuan C."/>
            <person name="Jingyan G."/>
            <person name="Wenjun H."/>
        </authorList>
    </citation>
    <scope>NUCLEOTIDE SEQUENCE [LARGE SCALE GENOMIC DNA]</scope>
    <source>
        <strain evidence="2 3">NBRC:100898</strain>
    </source>
</reference>
<accession>A0AAX1MY84</accession>
<gene>
    <name evidence="2" type="ORF">KMW28_11180</name>
</gene>
<dbReference type="Pfam" id="PF13803">
    <property type="entry name" value="DUF4184"/>
    <property type="match status" value="1"/>
</dbReference>
<evidence type="ECO:0000313" key="2">
    <source>
        <dbReference type="EMBL" id="QWG00214.1"/>
    </source>
</evidence>
<dbReference type="RefSeq" id="WP_215585725.1">
    <property type="nucleotide sequence ID" value="NZ_CP076132.1"/>
</dbReference>
<dbReference type="Proteomes" id="UP000678679">
    <property type="component" value="Chromosome 1"/>
</dbReference>
<keyword evidence="1" id="KW-1133">Transmembrane helix</keyword>
<dbReference type="InterPro" id="IPR025238">
    <property type="entry name" value="DUF4184"/>
</dbReference>
<evidence type="ECO:0000313" key="3">
    <source>
        <dbReference type="Proteomes" id="UP000678679"/>
    </source>
</evidence>
<organism evidence="2 3">
    <name type="scientific">Flammeovirga yaeyamensis</name>
    <dbReference type="NCBI Taxonomy" id="367791"/>
    <lineage>
        <taxon>Bacteria</taxon>
        <taxon>Pseudomonadati</taxon>
        <taxon>Bacteroidota</taxon>
        <taxon>Cytophagia</taxon>
        <taxon>Cytophagales</taxon>
        <taxon>Flammeovirgaceae</taxon>
        <taxon>Flammeovirga</taxon>
    </lineage>
</organism>
<feature type="transmembrane region" description="Helical" evidence="1">
    <location>
        <begin position="12"/>
        <end position="31"/>
    </location>
</feature>
<feature type="transmembrane region" description="Helical" evidence="1">
    <location>
        <begin position="211"/>
        <end position="230"/>
    </location>
</feature>
<feature type="transmembrane region" description="Helical" evidence="1">
    <location>
        <begin position="180"/>
        <end position="205"/>
    </location>
</feature>
<protein>
    <submittedName>
        <fullName evidence="2">DUF4184 family protein</fullName>
    </submittedName>
</protein>
<evidence type="ECO:0000256" key="1">
    <source>
        <dbReference type="SAM" id="Phobius"/>
    </source>
</evidence>